<dbReference type="SMART" id="SM00355">
    <property type="entry name" value="ZnF_C2H2"/>
    <property type="match status" value="2"/>
</dbReference>
<protein>
    <recommendedName>
        <fullName evidence="2">C2H2-type domain-containing protein</fullName>
    </recommendedName>
</protein>
<evidence type="ECO:0000313" key="3">
    <source>
        <dbReference type="EMBL" id="KAH8993531.1"/>
    </source>
</evidence>
<accession>A0AAD4QEJ5</accession>
<feature type="compositionally biased region" description="Polar residues" evidence="1">
    <location>
        <begin position="1"/>
        <end position="12"/>
    </location>
</feature>
<evidence type="ECO:0000256" key="1">
    <source>
        <dbReference type="SAM" id="MobiDB-lite"/>
    </source>
</evidence>
<feature type="domain" description="C2H2-type" evidence="2">
    <location>
        <begin position="125"/>
        <end position="145"/>
    </location>
</feature>
<gene>
    <name evidence="3" type="ORF">EDB92DRAFT_417040</name>
</gene>
<evidence type="ECO:0000259" key="2">
    <source>
        <dbReference type="PROSITE" id="PS00028"/>
    </source>
</evidence>
<dbReference type="InterPro" id="IPR013087">
    <property type="entry name" value="Znf_C2H2_type"/>
</dbReference>
<dbReference type="PROSITE" id="PS00028">
    <property type="entry name" value="ZINC_FINGER_C2H2_1"/>
    <property type="match status" value="1"/>
</dbReference>
<dbReference type="AlphaFoldDB" id="A0AAD4QEJ5"/>
<evidence type="ECO:0000313" key="4">
    <source>
        <dbReference type="Proteomes" id="UP001201163"/>
    </source>
</evidence>
<keyword evidence="4" id="KW-1185">Reference proteome</keyword>
<feature type="region of interest" description="Disordered" evidence="1">
    <location>
        <begin position="92"/>
        <end position="127"/>
    </location>
</feature>
<name>A0AAD4QEJ5_9AGAM</name>
<dbReference type="EMBL" id="JAKELL010000018">
    <property type="protein sequence ID" value="KAH8993531.1"/>
    <property type="molecule type" value="Genomic_DNA"/>
</dbReference>
<comment type="caution">
    <text evidence="3">The sequence shown here is derived from an EMBL/GenBank/DDBJ whole genome shotgun (WGS) entry which is preliminary data.</text>
</comment>
<sequence>MSYTSLPSQDPSLTPGGILIVGHPSSTSQHGSAQATFYLMASGVPPGPSGSLPSSSFCPPHPHRPGYSPAPFSYPQALSPERLDMPVSRIGPAGHIQPSYPTPMRCRNGASASRPNAQPPSSKPCPDCGAEYRRPQEIKRHLLLHLPCWIACSFDGCTWRGYRLDTFRRHWYSEHRSTSQVPDEVGSKLYEPGPLVEGIVGGSVSMGDAENRAITWIKNIALVLDKEELFMDPWGQKGSPPGNTLVLRRGRRQYPSHHLSAFSSVPPAKLWASTPTTHPYPDSS</sequence>
<organism evidence="3 4">
    <name type="scientific">Lactarius akahatsu</name>
    <dbReference type="NCBI Taxonomy" id="416441"/>
    <lineage>
        <taxon>Eukaryota</taxon>
        <taxon>Fungi</taxon>
        <taxon>Dikarya</taxon>
        <taxon>Basidiomycota</taxon>
        <taxon>Agaricomycotina</taxon>
        <taxon>Agaricomycetes</taxon>
        <taxon>Russulales</taxon>
        <taxon>Russulaceae</taxon>
        <taxon>Lactarius</taxon>
    </lineage>
</organism>
<dbReference type="Proteomes" id="UP001201163">
    <property type="component" value="Unassembled WGS sequence"/>
</dbReference>
<proteinExistence type="predicted"/>
<feature type="region of interest" description="Disordered" evidence="1">
    <location>
        <begin position="1"/>
        <end position="30"/>
    </location>
</feature>
<reference evidence="3" key="1">
    <citation type="submission" date="2022-01" db="EMBL/GenBank/DDBJ databases">
        <title>Comparative genomics reveals a dynamic genome evolution in the ectomycorrhizal milk-cap (Lactarius) mushrooms.</title>
        <authorList>
            <consortium name="DOE Joint Genome Institute"/>
            <person name="Lebreton A."/>
            <person name="Tang N."/>
            <person name="Kuo A."/>
            <person name="LaButti K."/>
            <person name="Drula E."/>
            <person name="Barry K."/>
            <person name="Clum A."/>
            <person name="Lipzen A."/>
            <person name="Mousain D."/>
            <person name="Ng V."/>
            <person name="Wang R."/>
            <person name="Wang X."/>
            <person name="Dai Y."/>
            <person name="Henrissat B."/>
            <person name="Grigoriev I.V."/>
            <person name="Guerin-Laguette A."/>
            <person name="Yu F."/>
            <person name="Martin F.M."/>
        </authorList>
    </citation>
    <scope>NUCLEOTIDE SEQUENCE</scope>
    <source>
        <strain evidence="3">QP</strain>
    </source>
</reference>